<name>A0A919PV30_9ACTN</name>
<sequence length="181" mass="19063">MSSTSVASAIGHRWPTWLALAWAAISLWDAGDGLEYAFLLAVAAAGYLFITVVDRPRATWPVLFALVGVVAVQRLLDIDPWPSLVVLAVALTAVGLFGGQLRRRGLPALQAPAGLVFLAVGVAALSVPTDLGRYLVAAGLLAHAAWDAAHWRANAVVARSFAEWCGVLDLTLAVGILFLAR</sequence>
<proteinExistence type="predicted"/>
<feature type="transmembrane region" description="Helical" evidence="1">
    <location>
        <begin position="60"/>
        <end position="76"/>
    </location>
</feature>
<feature type="transmembrane region" description="Helical" evidence="1">
    <location>
        <begin position="36"/>
        <end position="53"/>
    </location>
</feature>
<dbReference type="AlphaFoldDB" id="A0A919PV30"/>
<keyword evidence="1" id="KW-1133">Transmembrane helix</keyword>
<dbReference type="EMBL" id="BONQ01000147">
    <property type="protein sequence ID" value="GIG51061.1"/>
    <property type="molecule type" value="Genomic_DNA"/>
</dbReference>
<reference evidence="2" key="1">
    <citation type="submission" date="2021-01" db="EMBL/GenBank/DDBJ databases">
        <title>Whole genome shotgun sequence of Dactylosporangium siamense NBRC 106093.</title>
        <authorList>
            <person name="Komaki H."/>
            <person name="Tamura T."/>
        </authorList>
    </citation>
    <scope>NUCLEOTIDE SEQUENCE</scope>
    <source>
        <strain evidence="2">NBRC 106093</strain>
    </source>
</reference>
<keyword evidence="1" id="KW-0812">Transmembrane</keyword>
<keyword evidence="3" id="KW-1185">Reference proteome</keyword>
<evidence type="ECO:0000313" key="3">
    <source>
        <dbReference type="Proteomes" id="UP000660611"/>
    </source>
</evidence>
<feature type="transmembrane region" description="Helical" evidence="1">
    <location>
        <begin position="106"/>
        <end position="125"/>
    </location>
</feature>
<evidence type="ECO:0000256" key="1">
    <source>
        <dbReference type="SAM" id="Phobius"/>
    </source>
</evidence>
<feature type="transmembrane region" description="Helical" evidence="1">
    <location>
        <begin position="161"/>
        <end position="180"/>
    </location>
</feature>
<keyword evidence="1" id="KW-0472">Membrane</keyword>
<evidence type="ECO:0000313" key="2">
    <source>
        <dbReference type="EMBL" id="GIG51061.1"/>
    </source>
</evidence>
<gene>
    <name evidence="2" type="ORF">Dsi01nite_091020</name>
</gene>
<dbReference type="RefSeq" id="WP_203852686.1">
    <property type="nucleotide sequence ID" value="NZ_BAAAVW010000005.1"/>
</dbReference>
<protein>
    <submittedName>
        <fullName evidence="2">Uncharacterized protein</fullName>
    </submittedName>
</protein>
<accession>A0A919PV30</accession>
<dbReference type="Proteomes" id="UP000660611">
    <property type="component" value="Unassembled WGS sequence"/>
</dbReference>
<feature type="transmembrane region" description="Helical" evidence="1">
    <location>
        <begin position="82"/>
        <end position="99"/>
    </location>
</feature>
<comment type="caution">
    <text evidence="2">The sequence shown here is derived from an EMBL/GenBank/DDBJ whole genome shotgun (WGS) entry which is preliminary data.</text>
</comment>
<organism evidence="2 3">
    <name type="scientific">Dactylosporangium siamense</name>
    <dbReference type="NCBI Taxonomy" id="685454"/>
    <lineage>
        <taxon>Bacteria</taxon>
        <taxon>Bacillati</taxon>
        <taxon>Actinomycetota</taxon>
        <taxon>Actinomycetes</taxon>
        <taxon>Micromonosporales</taxon>
        <taxon>Micromonosporaceae</taxon>
        <taxon>Dactylosporangium</taxon>
    </lineage>
</organism>